<reference evidence="3 4" key="1">
    <citation type="submission" date="2016-01" db="EMBL/GenBank/DDBJ databases">
        <title>Complete Genome Sequence of Paenibacillus yonginensis DCY84, a novel Plant Growth-Promoting Bacteria with Elicitation of Induced Systemic Resistance.</title>
        <authorList>
            <person name="Kim Y.J."/>
            <person name="Yang D.C."/>
            <person name="Sukweenadhi J."/>
        </authorList>
    </citation>
    <scope>NUCLEOTIDE SEQUENCE [LARGE SCALE GENOMIC DNA]</scope>
    <source>
        <strain evidence="3 4">DCY84</strain>
    </source>
</reference>
<dbReference type="KEGG" id="pyg:AWM70_12115"/>
<dbReference type="InterPro" id="IPR008979">
    <property type="entry name" value="Galactose-bd-like_sf"/>
</dbReference>
<dbReference type="EMBL" id="CP014167">
    <property type="protein sequence ID" value="ANS75255.1"/>
    <property type="molecule type" value="Genomic_DNA"/>
</dbReference>
<dbReference type="Gene3D" id="2.60.120.260">
    <property type="entry name" value="Galactose-binding domain-like"/>
    <property type="match status" value="1"/>
</dbReference>
<dbReference type="Pfam" id="PF00754">
    <property type="entry name" value="F5_F8_type_C"/>
    <property type="match status" value="1"/>
</dbReference>
<gene>
    <name evidence="3" type="ORF">AWM70_12115</name>
</gene>
<name>A0A1B1N1G5_9BACL</name>
<accession>A0A1B1N1G5</accession>
<evidence type="ECO:0000256" key="1">
    <source>
        <dbReference type="SAM" id="MobiDB-lite"/>
    </source>
</evidence>
<sequence>MNWEGAYGKTYQVQVSQAEQPGDDDWTDWYTENAGNGGQDLIFEEPAEARYVRILGTARGTKYGYSLWGMEVYGTPAGDSGETGEDGDNPGSGTADPLAPPTLTADTYDNYADRT</sequence>
<protein>
    <recommendedName>
        <fullName evidence="2">F5/8 type C domain-containing protein</fullName>
    </recommendedName>
</protein>
<feature type="domain" description="F5/8 type C" evidence="2">
    <location>
        <begin position="1"/>
        <end position="75"/>
    </location>
</feature>
<feature type="region of interest" description="Disordered" evidence="1">
    <location>
        <begin position="1"/>
        <end position="40"/>
    </location>
</feature>
<feature type="region of interest" description="Disordered" evidence="1">
    <location>
        <begin position="74"/>
        <end position="115"/>
    </location>
</feature>
<evidence type="ECO:0000259" key="2">
    <source>
        <dbReference type="PROSITE" id="PS50022"/>
    </source>
</evidence>
<evidence type="ECO:0000313" key="3">
    <source>
        <dbReference type="EMBL" id="ANS75255.1"/>
    </source>
</evidence>
<dbReference type="InterPro" id="IPR000421">
    <property type="entry name" value="FA58C"/>
</dbReference>
<organism evidence="3 4">
    <name type="scientific">Paenibacillus yonginensis</name>
    <dbReference type="NCBI Taxonomy" id="1462996"/>
    <lineage>
        <taxon>Bacteria</taxon>
        <taxon>Bacillati</taxon>
        <taxon>Bacillota</taxon>
        <taxon>Bacilli</taxon>
        <taxon>Bacillales</taxon>
        <taxon>Paenibacillaceae</taxon>
        <taxon>Paenibacillus</taxon>
    </lineage>
</organism>
<dbReference type="SUPFAM" id="SSF49785">
    <property type="entry name" value="Galactose-binding domain-like"/>
    <property type="match status" value="1"/>
</dbReference>
<evidence type="ECO:0000313" key="4">
    <source>
        <dbReference type="Proteomes" id="UP000092573"/>
    </source>
</evidence>
<proteinExistence type="predicted"/>
<dbReference type="PROSITE" id="PS50022">
    <property type="entry name" value="FA58C_3"/>
    <property type="match status" value="1"/>
</dbReference>
<dbReference type="Proteomes" id="UP000092573">
    <property type="component" value="Chromosome"/>
</dbReference>
<dbReference type="STRING" id="1462996.AWM70_12115"/>
<dbReference type="AlphaFoldDB" id="A0A1B1N1G5"/>
<keyword evidence="4" id="KW-1185">Reference proteome</keyword>